<name>A0AAV7RLK0_PLEWA</name>
<organism evidence="2 3">
    <name type="scientific">Pleurodeles waltl</name>
    <name type="common">Iberian ribbed newt</name>
    <dbReference type="NCBI Taxonomy" id="8319"/>
    <lineage>
        <taxon>Eukaryota</taxon>
        <taxon>Metazoa</taxon>
        <taxon>Chordata</taxon>
        <taxon>Craniata</taxon>
        <taxon>Vertebrata</taxon>
        <taxon>Euteleostomi</taxon>
        <taxon>Amphibia</taxon>
        <taxon>Batrachia</taxon>
        <taxon>Caudata</taxon>
        <taxon>Salamandroidea</taxon>
        <taxon>Salamandridae</taxon>
        <taxon>Pleurodelinae</taxon>
        <taxon>Pleurodeles</taxon>
    </lineage>
</organism>
<proteinExistence type="predicted"/>
<dbReference type="AlphaFoldDB" id="A0AAV7RLK0"/>
<gene>
    <name evidence="2" type="ORF">NDU88_005617</name>
</gene>
<feature type="compositionally biased region" description="Basic and acidic residues" evidence="1">
    <location>
        <begin position="1"/>
        <end position="56"/>
    </location>
</feature>
<keyword evidence="3" id="KW-1185">Reference proteome</keyword>
<sequence length="80" mass="9038">MERADVGENPVGEREKMERSGTRGKEAERRNMSRKRDADSGGPDRRPTQSGRREATITEEQGGVKNQRLRRERAEEPGGT</sequence>
<accession>A0AAV7RLK0</accession>
<reference evidence="2" key="1">
    <citation type="journal article" date="2022" name="bioRxiv">
        <title>Sequencing and chromosome-scale assembly of the giantPleurodeles waltlgenome.</title>
        <authorList>
            <person name="Brown T."/>
            <person name="Elewa A."/>
            <person name="Iarovenko S."/>
            <person name="Subramanian E."/>
            <person name="Araus A.J."/>
            <person name="Petzold A."/>
            <person name="Susuki M."/>
            <person name="Suzuki K.-i.T."/>
            <person name="Hayashi T."/>
            <person name="Toyoda A."/>
            <person name="Oliveira C."/>
            <person name="Osipova E."/>
            <person name="Leigh N.D."/>
            <person name="Simon A."/>
            <person name="Yun M.H."/>
        </authorList>
    </citation>
    <scope>NUCLEOTIDE SEQUENCE</scope>
    <source>
        <strain evidence="2">20211129_DDA</strain>
        <tissue evidence="2">Liver</tissue>
    </source>
</reference>
<evidence type="ECO:0000313" key="3">
    <source>
        <dbReference type="Proteomes" id="UP001066276"/>
    </source>
</evidence>
<evidence type="ECO:0000256" key="1">
    <source>
        <dbReference type="SAM" id="MobiDB-lite"/>
    </source>
</evidence>
<feature type="region of interest" description="Disordered" evidence="1">
    <location>
        <begin position="1"/>
        <end position="80"/>
    </location>
</feature>
<dbReference type="EMBL" id="JANPWB010000009">
    <property type="protein sequence ID" value="KAJ1152843.1"/>
    <property type="molecule type" value="Genomic_DNA"/>
</dbReference>
<protein>
    <submittedName>
        <fullName evidence="2">Uncharacterized protein</fullName>
    </submittedName>
</protein>
<dbReference type="Proteomes" id="UP001066276">
    <property type="component" value="Chromosome 5"/>
</dbReference>
<comment type="caution">
    <text evidence="2">The sequence shown here is derived from an EMBL/GenBank/DDBJ whole genome shotgun (WGS) entry which is preliminary data.</text>
</comment>
<evidence type="ECO:0000313" key="2">
    <source>
        <dbReference type="EMBL" id="KAJ1152843.1"/>
    </source>
</evidence>